<accession>A0AAV5FY52</accession>
<evidence type="ECO:0000313" key="4">
    <source>
        <dbReference type="EMBL" id="GJN39754.1"/>
    </source>
</evidence>
<dbReference type="GO" id="GO:1901137">
    <property type="term" value="P:carbohydrate derivative biosynthetic process"/>
    <property type="evidence" value="ECO:0007669"/>
    <property type="project" value="UniProtKB-ARBA"/>
</dbReference>
<name>A0AAV5FY52_ELECO</name>
<sequence length="275" mass="29651">MDSSSHGGKKKEKLLVVVVVVAGGLTPLCQFRRVLDLATADLDDGPAAFSSPSSSDHFPPSNSSLHLHHLHPTTSSSSTTFPVHPFWHRYDRVSLPDLASRNRSALDRMADDAWSLGLTAWEEAASFAGDPWELAAAHATRAAAAACPSAVSVRARGRVVFLPCGLAAGSSVTVVGTPRAAHQEYVPQLARMRQGDGTVLVSQFMVELQGLRAVDGEDPPRILHLNPRLRGDWSQHPIVEHNTCYRMQWGAAQRCDGSPPEDHEDKGRFCPASAA</sequence>
<organism evidence="4 5">
    <name type="scientific">Eleusine coracana subsp. coracana</name>
    <dbReference type="NCBI Taxonomy" id="191504"/>
    <lineage>
        <taxon>Eukaryota</taxon>
        <taxon>Viridiplantae</taxon>
        <taxon>Streptophyta</taxon>
        <taxon>Embryophyta</taxon>
        <taxon>Tracheophyta</taxon>
        <taxon>Spermatophyta</taxon>
        <taxon>Magnoliopsida</taxon>
        <taxon>Liliopsida</taxon>
        <taxon>Poales</taxon>
        <taxon>Poaceae</taxon>
        <taxon>PACMAD clade</taxon>
        <taxon>Chloridoideae</taxon>
        <taxon>Cynodonteae</taxon>
        <taxon>Eleusininae</taxon>
        <taxon>Eleusine</taxon>
    </lineage>
</organism>
<feature type="compositionally biased region" description="Low complexity" evidence="2">
    <location>
        <begin position="50"/>
        <end position="65"/>
    </location>
</feature>
<evidence type="ECO:0000256" key="1">
    <source>
        <dbReference type="RuleBase" id="RU102079"/>
    </source>
</evidence>
<feature type="domain" description="Galectin" evidence="3">
    <location>
        <begin position="158"/>
        <end position="275"/>
    </location>
</feature>
<reference evidence="4" key="2">
    <citation type="submission" date="2021-12" db="EMBL/GenBank/DDBJ databases">
        <title>Resequencing data analysis of finger millet.</title>
        <authorList>
            <person name="Hatakeyama M."/>
            <person name="Aluri S."/>
            <person name="Balachadran M.T."/>
            <person name="Sivarajan S.R."/>
            <person name="Poveda L."/>
            <person name="Shimizu-Inatsugi R."/>
            <person name="Schlapbach R."/>
            <person name="Sreeman S.M."/>
            <person name="Shimizu K.K."/>
        </authorList>
    </citation>
    <scope>NUCLEOTIDE SEQUENCE</scope>
</reference>
<dbReference type="Pfam" id="PF00337">
    <property type="entry name" value="Gal-bind_lectin"/>
    <property type="match status" value="1"/>
</dbReference>
<dbReference type="SUPFAM" id="SSF49899">
    <property type="entry name" value="Concanavalin A-like lectins/glucanases"/>
    <property type="match status" value="1"/>
</dbReference>
<dbReference type="EMBL" id="BQKI01000098">
    <property type="protein sequence ID" value="GJN39754.1"/>
    <property type="molecule type" value="Genomic_DNA"/>
</dbReference>
<dbReference type="PROSITE" id="PS51304">
    <property type="entry name" value="GALECTIN"/>
    <property type="match status" value="1"/>
</dbReference>
<evidence type="ECO:0000259" key="3">
    <source>
        <dbReference type="PROSITE" id="PS51304"/>
    </source>
</evidence>
<evidence type="ECO:0000256" key="2">
    <source>
        <dbReference type="SAM" id="MobiDB-lite"/>
    </source>
</evidence>
<gene>
    <name evidence="4" type="primary">gb28891</name>
    <name evidence="4" type="ORF">PR202_gb28891</name>
</gene>
<dbReference type="AlphaFoldDB" id="A0AAV5FY52"/>
<dbReference type="FunFam" id="2.60.120.200:FF:000147">
    <property type="entry name" value="Hydroxyproline O-galactosyltransferase GALT2"/>
    <property type="match status" value="1"/>
</dbReference>
<dbReference type="Proteomes" id="UP001054889">
    <property type="component" value="Unassembled WGS sequence"/>
</dbReference>
<proteinExistence type="predicted"/>
<dbReference type="GO" id="GO:0030246">
    <property type="term" value="F:carbohydrate binding"/>
    <property type="evidence" value="ECO:0007669"/>
    <property type="project" value="UniProtKB-UniRule"/>
</dbReference>
<dbReference type="Gene3D" id="2.60.120.200">
    <property type="match status" value="1"/>
</dbReference>
<reference evidence="4" key="1">
    <citation type="journal article" date="2018" name="DNA Res.">
        <title>Multiple hybrid de novo genome assembly of finger millet, an orphan allotetraploid crop.</title>
        <authorList>
            <person name="Hatakeyama M."/>
            <person name="Aluri S."/>
            <person name="Balachadran M.T."/>
            <person name="Sivarajan S.R."/>
            <person name="Patrignani A."/>
            <person name="Gruter S."/>
            <person name="Poveda L."/>
            <person name="Shimizu-Inatsugi R."/>
            <person name="Baeten J."/>
            <person name="Francoijs K.J."/>
            <person name="Nataraja K.N."/>
            <person name="Reddy Y.A.N."/>
            <person name="Phadnis S."/>
            <person name="Ravikumar R.L."/>
            <person name="Schlapbach R."/>
            <person name="Sreeman S.M."/>
            <person name="Shimizu K.K."/>
        </authorList>
    </citation>
    <scope>NUCLEOTIDE SEQUENCE</scope>
</reference>
<comment type="caution">
    <text evidence="4">The sequence shown here is derived from an EMBL/GenBank/DDBJ whole genome shotgun (WGS) entry which is preliminary data.</text>
</comment>
<feature type="region of interest" description="Disordered" evidence="2">
    <location>
        <begin position="252"/>
        <end position="275"/>
    </location>
</feature>
<protein>
    <recommendedName>
        <fullName evidence="1">Galectin</fullName>
    </recommendedName>
</protein>
<dbReference type="InterPro" id="IPR013320">
    <property type="entry name" value="ConA-like_dom_sf"/>
</dbReference>
<keyword evidence="5" id="KW-1185">Reference proteome</keyword>
<evidence type="ECO:0000313" key="5">
    <source>
        <dbReference type="Proteomes" id="UP001054889"/>
    </source>
</evidence>
<dbReference type="InterPro" id="IPR001079">
    <property type="entry name" value="Galectin_CRD"/>
</dbReference>
<keyword evidence="1" id="KW-0430">Lectin</keyword>
<feature type="region of interest" description="Disordered" evidence="2">
    <location>
        <begin position="48"/>
        <end position="71"/>
    </location>
</feature>